<protein>
    <submittedName>
        <fullName evidence="3">DUF4136 domain-containing protein</fullName>
    </submittedName>
</protein>
<evidence type="ECO:0000256" key="1">
    <source>
        <dbReference type="SAM" id="SignalP"/>
    </source>
</evidence>
<dbReference type="PROSITE" id="PS51257">
    <property type="entry name" value="PROKAR_LIPOPROTEIN"/>
    <property type="match status" value="1"/>
</dbReference>
<evidence type="ECO:0000313" key="4">
    <source>
        <dbReference type="Proteomes" id="UP001304671"/>
    </source>
</evidence>
<dbReference type="RefSeq" id="WP_323252428.1">
    <property type="nucleotide sequence ID" value="NZ_JAYFUL010000046.1"/>
</dbReference>
<sequence>MKTVLKCFALATLLGTISCSSSLTVRSDYDRQINFSQYRTYSFYTPPVSQQDAVMGSPLMIKRLTKAMEHEMDSRGYKRDDARPDIVVSFSTDAHNIQSVSSSTATPSWPASVSSDNYEENRIIINMLDANSKDMIWQGYAKGQINNSKKDRELLVFEIVNKIMMKYPNRAGYDNMEAIAKRRRSY</sequence>
<name>A0ABU5QSU5_9BACT</name>
<organism evidence="3 4">
    <name type="scientific">Arcicella aquatica</name>
    <dbReference type="NCBI Taxonomy" id="217141"/>
    <lineage>
        <taxon>Bacteria</taxon>
        <taxon>Pseudomonadati</taxon>
        <taxon>Bacteroidota</taxon>
        <taxon>Cytophagia</taxon>
        <taxon>Cytophagales</taxon>
        <taxon>Flectobacillaceae</taxon>
        <taxon>Arcicella</taxon>
    </lineage>
</organism>
<accession>A0ABU5QSU5</accession>
<dbReference type="Proteomes" id="UP001304671">
    <property type="component" value="Unassembled WGS sequence"/>
</dbReference>
<keyword evidence="4" id="KW-1185">Reference proteome</keyword>
<dbReference type="Pfam" id="PF13590">
    <property type="entry name" value="DUF4136"/>
    <property type="match status" value="1"/>
</dbReference>
<feature type="domain" description="DUF4136" evidence="2">
    <location>
        <begin position="25"/>
        <end position="168"/>
    </location>
</feature>
<evidence type="ECO:0000313" key="3">
    <source>
        <dbReference type="EMBL" id="MEA5260168.1"/>
    </source>
</evidence>
<dbReference type="Gene3D" id="3.30.160.670">
    <property type="match status" value="1"/>
</dbReference>
<keyword evidence="1" id="KW-0732">Signal</keyword>
<evidence type="ECO:0000259" key="2">
    <source>
        <dbReference type="Pfam" id="PF13590"/>
    </source>
</evidence>
<dbReference type="InterPro" id="IPR025411">
    <property type="entry name" value="DUF4136"/>
</dbReference>
<feature type="signal peptide" evidence="1">
    <location>
        <begin position="1"/>
        <end position="22"/>
    </location>
</feature>
<proteinExistence type="predicted"/>
<reference evidence="3 4" key="1">
    <citation type="submission" date="2023-12" db="EMBL/GenBank/DDBJ databases">
        <title>Novel species of the genus Arcicella isolated from rivers.</title>
        <authorList>
            <person name="Lu H."/>
        </authorList>
    </citation>
    <scope>NUCLEOTIDE SEQUENCE [LARGE SCALE GENOMIC DNA]</scope>
    <source>
        <strain evidence="3 4">LMG 21963</strain>
    </source>
</reference>
<feature type="chain" id="PRO_5047416302" evidence="1">
    <location>
        <begin position="23"/>
        <end position="186"/>
    </location>
</feature>
<gene>
    <name evidence="3" type="ORF">VB264_20385</name>
</gene>
<dbReference type="EMBL" id="JAYFUL010000046">
    <property type="protein sequence ID" value="MEA5260168.1"/>
    <property type="molecule type" value="Genomic_DNA"/>
</dbReference>
<comment type="caution">
    <text evidence="3">The sequence shown here is derived from an EMBL/GenBank/DDBJ whole genome shotgun (WGS) entry which is preliminary data.</text>
</comment>